<accession>B4DAN2</accession>
<dbReference type="Proteomes" id="UP000005824">
    <property type="component" value="Unassembled WGS sequence"/>
</dbReference>
<dbReference type="EMBL" id="ABVL01000031">
    <property type="protein sequence ID" value="EDY16550.1"/>
    <property type="molecule type" value="Genomic_DNA"/>
</dbReference>
<gene>
    <name evidence="1" type="ORF">CfE428DRAFT_5973</name>
</gene>
<reference evidence="1 2" key="1">
    <citation type="journal article" date="2011" name="J. Bacteriol.">
        <title>Genome sequence of Chthoniobacter flavus Ellin428, an aerobic heterotrophic soil bacterium.</title>
        <authorList>
            <person name="Kant R."/>
            <person name="van Passel M.W."/>
            <person name="Palva A."/>
            <person name="Lucas S."/>
            <person name="Lapidus A."/>
            <person name="Glavina Del Rio T."/>
            <person name="Dalin E."/>
            <person name="Tice H."/>
            <person name="Bruce D."/>
            <person name="Goodwin L."/>
            <person name="Pitluck S."/>
            <person name="Larimer F.W."/>
            <person name="Land M.L."/>
            <person name="Hauser L."/>
            <person name="Sangwan P."/>
            <person name="de Vos W.M."/>
            <person name="Janssen P.H."/>
            <person name="Smidt H."/>
        </authorList>
    </citation>
    <scope>NUCLEOTIDE SEQUENCE [LARGE SCALE GENOMIC DNA]</scope>
    <source>
        <strain evidence="1 2">Ellin428</strain>
    </source>
</reference>
<evidence type="ECO:0000313" key="1">
    <source>
        <dbReference type="EMBL" id="EDY16550.1"/>
    </source>
</evidence>
<dbReference type="STRING" id="497964.CfE428DRAFT_5973"/>
<proteinExistence type="predicted"/>
<comment type="caution">
    <text evidence="1">The sequence shown here is derived from an EMBL/GenBank/DDBJ whole genome shotgun (WGS) entry which is preliminary data.</text>
</comment>
<evidence type="ECO:0000313" key="2">
    <source>
        <dbReference type="Proteomes" id="UP000005824"/>
    </source>
</evidence>
<organism evidence="1 2">
    <name type="scientific">Chthoniobacter flavus Ellin428</name>
    <dbReference type="NCBI Taxonomy" id="497964"/>
    <lineage>
        <taxon>Bacteria</taxon>
        <taxon>Pseudomonadati</taxon>
        <taxon>Verrucomicrobiota</taxon>
        <taxon>Spartobacteria</taxon>
        <taxon>Chthoniobacterales</taxon>
        <taxon>Chthoniobacteraceae</taxon>
        <taxon>Chthoniobacter</taxon>
    </lineage>
</organism>
<protein>
    <submittedName>
        <fullName evidence="1">Uncharacterized protein</fullName>
    </submittedName>
</protein>
<name>B4DAN2_9BACT</name>
<sequence>MALLRRCWSEREIIAELPKLAPEELRLLVDKVHELEAITSQPKTDWGRALKEIEGTADDLPADLSVNHDHYLYGAQKR</sequence>
<dbReference type="RefSeq" id="WP_006983293.1">
    <property type="nucleotide sequence ID" value="NZ_ABVL01000031.1"/>
</dbReference>
<dbReference type="InParanoid" id="B4DAN2"/>
<dbReference type="AlphaFoldDB" id="B4DAN2"/>
<keyword evidence="2" id="KW-1185">Reference proteome</keyword>